<feature type="chain" id="PRO_5047502435" evidence="1">
    <location>
        <begin position="27"/>
        <end position="305"/>
    </location>
</feature>
<evidence type="ECO:0000256" key="1">
    <source>
        <dbReference type="SAM" id="SignalP"/>
    </source>
</evidence>
<protein>
    <submittedName>
        <fullName evidence="3">ThuA domain-containing protein</fullName>
    </submittedName>
</protein>
<dbReference type="PANTHER" id="PTHR40469:SF2">
    <property type="entry name" value="GALACTOSE-BINDING DOMAIN-LIKE SUPERFAMILY PROTEIN"/>
    <property type="match status" value="1"/>
</dbReference>
<keyword evidence="1" id="KW-0732">Signal</keyword>
<feature type="domain" description="ThuA-like" evidence="2">
    <location>
        <begin position="193"/>
        <end position="302"/>
    </location>
</feature>
<dbReference type="Gene3D" id="3.40.50.880">
    <property type="match status" value="1"/>
</dbReference>
<sequence length="305" mass="33891">MKSVTSRMKRWCGLGLPSAMCLSLLAYVSCSEAPKGGKGKEVEASVEDEVVDVLYVTHEPGRYHDYTFQRSVFTQLAEAKGWNLKVMSGTHDEVEQELASNKTFGEGVDVIVYNMCMAHCANPEVPYNIMQQTQKYEVPAVLVHCSLHSFWPTFKEKGEQAVHPGDAHSKVHTRKDLLAEWKKNHPGEPFPAWPNFTGLASTAHSPQGHVECSVIAKGHPTVKGLETFTTSKGEELYYNFINAEDSPASTSILKGSVDKGEAVVLWEHPYGKTKVVSFTLGHSSEEWNEEAFRKVLVNSVEYLAQ</sequence>
<dbReference type="Proteomes" id="UP001597389">
    <property type="component" value="Unassembled WGS sequence"/>
</dbReference>
<dbReference type="SUPFAM" id="SSF52317">
    <property type="entry name" value="Class I glutamine amidotransferase-like"/>
    <property type="match status" value="1"/>
</dbReference>
<name>A0ABW4ZAK4_9BACT</name>
<evidence type="ECO:0000313" key="4">
    <source>
        <dbReference type="Proteomes" id="UP001597389"/>
    </source>
</evidence>
<proteinExistence type="predicted"/>
<dbReference type="InterPro" id="IPR029010">
    <property type="entry name" value="ThuA-like"/>
</dbReference>
<dbReference type="PANTHER" id="PTHR40469">
    <property type="entry name" value="SECRETED GLYCOSYL HYDROLASE"/>
    <property type="match status" value="1"/>
</dbReference>
<dbReference type="RefSeq" id="WP_377091473.1">
    <property type="nucleotide sequence ID" value="NZ_JBHSJL010000014.1"/>
</dbReference>
<dbReference type="Pfam" id="PF06283">
    <property type="entry name" value="ThuA"/>
    <property type="match status" value="1"/>
</dbReference>
<dbReference type="EMBL" id="JBHUJB010000034">
    <property type="protein sequence ID" value="MFD2158871.1"/>
    <property type="molecule type" value="Genomic_DNA"/>
</dbReference>
<reference evidence="4" key="1">
    <citation type="journal article" date="2019" name="Int. J. Syst. Evol. Microbiol.">
        <title>The Global Catalogue of Microorganisms (GCM) 10K type strain sequencing project: providing services to taxonomists for standard genome sequencing and annotation.</title>
        <authorList>
            <consortium name="The Broad Institute Genomics Platform"/>
            <consortium name="The Broad Institute Genome Sequencing Center for Infectious Disease"/>
            <person name="Wu L."/>
            <person name="Ma J."/>
        </authorList>
    </citation>
    <scope>NUCLEOTIDE SEQUENCE [LARGE SCALE GENOMIC DNA]</scope>
    <source>
        <strain evidence="4">CCUG 57942</strain>
    </source>
</reference>
<comment type="caution">
    <text evidence="3">The sequence shown here is derived from an EMBL/GenBank/DDBJ whole genome shotgun (WGS) entry which is preliminary data.</text>
</comment>
<evidence type="ECO:0000313" key="3">
    <source>
        <dbReference type="EMBL" id="MFD2158871.1"/>
    </source>
</evidence>
<accession>A0ABW4ZAK4</accession>
<evidence type="ECO:0000259" key="2">
    <source>
        <dbReference type="Pfam" id="PF06283"/>
    </source>
</evidence>
<keyword evidence="4" id="KW-1185">Reference proteome</keyword>
<gene>
    <name evidence="3" type="ORF">ACFSW8_08185</name>
</gene>
<feature type="signal peptide" evidence="1">
    <location>
        <begin position="1"/>
        <end position="26"/>
    </location>
</feature>
<dbReference type="InterPro" id="IPR029062">
    <property type="entry name" value="Class_I_gatase-like"/>
</dbReference>
<organism evidence="3 4">
    <name type="scientific">Rubritalea tangerina</name>
    <dbReference type="NCBI Taxonomy" id="430798"/>
    <lineage>
        <taxon>Bacteria</taxon>
        <taxon>Pseudomonadati</taxon>
        <taxon>Verrucomicrobiota</taxon>
        <taxon>Verrucomicrobiia</taxon>
        <taxon>Verrucomicrobiales</taxon>
        <taxon>Rubritaleaceae</taxon>
        <taxon>Rubritalea</taxon>
    </lineage>
</organism>